<dbReference type="RefSeq" id="XP_029229145.1">
    <property type="nucleotide sequence ID" value="XM_029370762.1"/>
</dbReference>
<gene>
    <name evidence="6" type="ORF">Tco025E_03845</name>
</gene>
<feature type="domain" description="Calpain catalytic" evidence="5">
    <location>
        <begin position="289"/>
        <end position="609"/>
    </location>
</feature>
<evidence type="ECO:0000256" key="1">
    <source>
        <dbReference type="ARBA" id="ARBA00007623"/>
    </source>
</evidence>
<dbReference type="Proteomes" id="UP000284403">
    <property type="component" value="Unassembled WGS sequence"/>
</dbReference>
<dbReference type="Pfam" id="PF00648">
    <property type="entry name" value="Peptidase_C2"/>
    <property type="match status" value="1"/>
</dbReference>
<dbReference type="PROSITE" id="PS50203">
    <property type="entry name" value="CALPAIN_CAT"/>
    <property type="match status" value="1"/>
</dbReference>
<dbReference type="PANTHER" id="PTHR10183:SF423">
    <property type="entry name" value="LEUCINE-RICH REPEAT PROTEIN (LRRP)"/>
    <property type="match status" value="1"/>
</dbReference>
<dbReference type="InterPro" id="IPR015232">
    <property type="entry name" value="DUF1935"/>
</dbReference>
<dbReference type="GO" id="GO:0006508">
    <property type="term" value="P:proteolysis"/>
    <property type="evidence" value="ECO:0007669"/>
    <property type="project" value="UniProtKB-KW"/>
</dbReference>
<dbReference type="AlphaFoldDB" id="A0A422PRE2"/>
<proteinExistence type="inferred from homology"/>
<dbReference type="Pfam" id="PF09149">
    <property type="entry name" value="DUF1935"/>
    <property type="match status" value="1"/>
</dbReference>
<comment type="caution">
    <text evidence="6">The sequence shown here is derived from an EMBL/GenBank/DDBJ whole genome shotgun (WGS) entry which is preliminary data.</text>
</comment>
<dbReference type="InterPro" id="IPR013780">
    <property type="entry name" value="Glyco_hydro_b"/>
</dbReference>
<evidence type="ECO:0000313" key="6">
    <source>
        <dbReference type="EMBL" id="RNF20273.1"/>
    </source>
</evidence>
<comment type="similarity">
    <text evidence="1">Belongs to the peptidase C2 family.</text>
</comment>
<keyword evidence="3" id="KW-0645">Protease</keyword>
<dbReference type="InterPro" id="IPR038765">
    <property type="entry name" value="Papain-like_cys_pep_sf"/>
</dbReference>
<dbReference type="OrthoDB" id="424753at2759"/>
<dbReference type="SMART" id="SM00230">
    <property type="entry name" value="CysPc"/>
    <property type="match status" value="1"/>
</dbReference>
<name>A0A422PRE2_9TRYP</name>
<dbReference type="GeneID" id="40317456"/>
<protein>
    <submittedName>
        <fullName evidence="6">Calpain-like cysteine peptidase</fullName>
        <ecNumber evidence="6">3.4.-.-</ecNumber>
    </submittedName>
</protein>
<feature type="region of interest" description="Disordered" evidence="4">
    <location>
        <begin position="1"/>
        <end position="119"/>
    </location>
</feature>
<evidence type="ECO:0000256" key="2">
    <source>
        <dbReference type="PIRSR" id="PIRSR622684-1"/>
    </source>
</evidence>
<dbReference type="GO" id="GO:0004198">
    <property type="term" value="F:calcium-dependent cysteine-type endopeptidase activity"/>
    <property type="evidence" value="ECO:0007669"/>
    <property type="project" value="InterPro"/>
</dbReference>
<evidence type="ECO:0000256" key="4">
    <source>
        <dbReference type="SAM" id="MobiDB-lite"/>
    </source>
</evidence>
<dbReference type="SUPFAM" id="SSF54001">
    <property type="entry name" value="Cysteine proteinases"/>
    <property type="match status" value="1"/>
</dbReference>
<evidence type="ECO:0000256" key="3">
    <source>
        <dbReference type="PROSITE-ProRule" id="PRU00239"/>
    </source>
</evidence>
<dbReference type="SUPFAM" id="SSF101601">
    <property type="entry name" value="Smp-1-like"/>
    <property type="match status" value="1"/>
</dbReference>
<dbReference type="PANTHER" id="PTHR10183">
    <property type="entry name" value="CALPAIN"/>
    <property type="match status" value="1"/>
</dbReference>
<dbReference type="PROSITE" id="PS00139">
    <property type="entry name" value="THIOL_PROTEASE_CYS"/>
    <property type="match status" value="1"/>
</dbReference>
<feature type="active site" evidence="2 3">
    <location>
        <position position="557"/>
    </location>
</feature>
<organism evidence="6 7">
    <name type="scientific">Trypanosoma conorhini</name>
    <dbReference type="NCBI Taxonomy" id="83891"/>
    <lineage>
        <taxon>Eukaryota</taxon>
        <taxon>Discoba</taxon>
        <taxon>Euglenozoa</taxon>
        <taxon>Kinetoplastea</taxon>
        <taxon>Metakinetoplastina</taxon>
        <taxon>Trypanosomatida</taxon>
        <taxon>Trypanosomatidae</taxon>
        <taxon>Trypanosoma</taxon>
    </lineage>
</organism>
<dbReference type="Gene3D" id="2.60.40.1180">
    <property type="entry name" value="Golgi alpha-mannosidase II"/>
    <property type="match status" value="1"/>
</dbReference>
<dbReference type="InterPro" id="IPR000169">
    <property type="entry name" value="Pept_cys_AS"/>
</dbReference>
<reference evidence="6 7" key="1">
    <citation type="journal article" date="2018" name="BMC Genomics">
        <title>Genomic comparison of Trypanosoma conorhini and Trypanosoma rangeli to Trypanosoma cruzi strains of high and low virulence.</title>
        <authorList>
            <person name="Bradwell K.R."/>
            <person name="Koparde V.N."/>
            <person name="Matveyev A.V."/>
            <person name="Serrano M.G."/>
            <person name="Alves J.M."/>
            <person name="Parikh H."/>
            <person name="Huang B."/>
            <person name="Lee V."/>
            <person name="Espinosa-Alvarez O."/>
            <person name="Ortiz P.A."/>
            <person name="Costa-Martins A.G."/>
            <person name="Teixeira M.M."/>
            <person name="Buck G.A."/>
        </authorList>
    </citation>
    <scope>NUCLEOTIDE SEQUENCE [LARGE SCALE GENOMIC DNA]</scope>
    <source>
        <strain evidence="6 7">025E</strain>
    </source>
</reference>
<feature type="active site" evidence="2 3">
    <location>
        <position position="350"/>
    </location>
</feature>
<dbReference type="EC" id="3.4.-.-" evidence="6"/>
<dbReference type="InterPro" id="IPR022684">
    <property type="entry name" value="Calpain_cysteine_protease"/>
</dbReference>
<dbReference type="Gene3D" id="3.90.70.10">
    <property type="entry name" value="Cysteine proteinases"/>
    <property type="match status" value="1"/>
</dbReference>
<evidence type="ECO:0000259" key="5">
    <source>
        <dbReference type="PROSITE" id="PS50203"/>
    </source>
</evidence>
<dbReference type="PRINTS" id="PR00704">
    <property type="entry name" value="CALPAIN"/>
</dbReference>
<accession>A0A422PRE2</accession>
<keyword evidence="3 6" id="KW-0378">Hydrolase</keyword>
<evidence type="ECO:0000313" key="7">
    <source>
        <dbReference type="Proteomes" id="UP000284403"/>
    </source>
</evidence>
<dbReference type="InterPro" id="IPR036310">
    <property type="entry name" value="Smp-1-like_sf"/>
</dbReference>
<dbReference type="EMBL" id="MKKU01000183">
    <property type="protein sequence ID" value="RNF20273.1"/>
    <property type="molecule type" value="Genomic_DNA"/>
</dbReference>
<dbReference type="InterPro" id="IPR001300">
    <property type="entry name" value="Peptidase_C2_calpain_cat"/>
</dbReference>
<feature type="compositionally biased region" description="Basic and acidic residues" evidence="4">
    <location>
        <begin position="69"/>
        <end position="86"/>
    </location>
</feature>
<keyword evidence="7" id="KW-1185">Reference proteome</keyword>
<feature type="active site" evidence="2 3">
    <location>
        <position position="534"/>
    </location>
</feature>
<keyword evidence="3" id="KW-0788">Thiol protease</keyword>
<dbReference type="CDD" id="cd00044">
    <property type="entry name" value="CysPc"/>
    <property type="match status" value="1"/>
</dbReference>
<sequence>MPSATKAAERNYAANPRNTEDASYPATEPGEIDNASIFSASVEFDAAEKPHAADARANGRNGDGDAQDASDRERSLASPESLERHGGPAPTNVLRKQPKQPTRWEPLGLAVPQDDPEDEFDIGTARKPVFQEEAEKTKYAFVNGEPEMEGEVMSCFEEPGLLYRIVNKKNKVWAFYNDSLAFEVHVTCTFGKHSKVEPLGRTTMSRAPDGSYTAEVVVYPTETELFMKGFVNGFNSRLRALPLSDEYFQTRDALQHSQVQEEIAAVQGLVGEWKGAEEALKRCIAENVPFTDLEFPPVWNSIQRGATRTPKQMPWFRPRMQLREELVDQLRLFRSKVAPGDVQQGELGDCWLMCAMATLEENPADVMRLFRCPLGAATARLERAVGAYRVTLNTNGLWGSVIVDDYFPGYAGRPRFAHSSDACELWPSVLEKAFAKVNGSYGLVQSGDPVHALSDMTGCPSSRFDEAFAEAQKDGGEALFQQLLQHRKCGYQLVLTTAGKAPALIIGTNKLAGVLGEGQEPEHLLEGTGILPGHAFTVTDVRHFPEHGDVRLLQIRNVWGSCEDWGGPWSATSAEWEAHPEVSRACGAGRDAADSTIWMDWQHVLRCFEGGGVIYRHVAYDYRLPLTFADCRPSVVLEVSVASPVWICFMLRNIDPRTTRDYADHADEPHEYPPLMLSLATAHEAQDGAFRVMKNTSVDTAAPSGDKWTFVQAREISMLCRLIPEASPYLLIPRMMESEDTVSGSQQWFANLRNRVSPLHFNNRSEAQAAAVAEGAAEVPVVLGVRCSKPIGAEGDGGVKVDFKCLGDDNVVFENFPKFPAETVTQKGIYYQVMPPTRGYAEERVGASIA</sequence>